<evidence type="ECO:0000313" key="2">
    <source>
        <dbReference type="EMBL" id="KFX43280.1"/>
    </source>
</evidence>
<dbReference type="EMBL" id="JPOX01000036">
    <property type="protein sequence ID" value="KFX43280.1"/>
    <property type="molecule type" value="Genomic_DNA"/>
</dbReference>
<comment type="caution">
    <text evidence="2">The sequence shown here is derived from an EMBL/GenBank/DDBJ whole genome shotgun (WGS) entry which is preliminary data.</text>
</comment>
<dbReference type="AlphaFoldDB" id="A0A093UTL0"/>
<proteinExistence type="predicted"/>
<reference evidence="2" key="1">
    <citation type="journal article" date="2014" name="PLoS Genet.">
        <title>Signature Gene Expression Reveals Novel Clues to the Molecular Mechanisms of Dimorphic Transition in Penicillium marneffei.</title>
        <authorList>
            <person name="Yang E."/>
            <person name="Wang G."/>
            <person name="Cai J."/>
            <person name="Woo P.C."/>
            <person name="Lau S.K."/>
            <person name="Yuen K.-Y."/>
            <person name="Chow W.-N."/>
            <person name="Lin X."/>
        </authorList>
    </citation>
    <scope>NUCLEOTIDE SEQUENCE [LARGE SCALE GENOMIC DNA]</scope>
    <source>
        <strain evidence="2">PM1</strain>
    </source>
</reference>
<feature type="region of interest" description="Disordered" evidence="1">
    <location>
        <begin position="575"/>
        <end position="605"/>
    </location>
</feature>
<evidence type="ECO:0000256" key="1">
    <source>
        <dbReference type="SAM" id="MobiDB-lite"/>
    </source>
</evidence>
<protein>
    <submittedName>
        <fullName evidence="2">Uncharacterized protein</fullName>
    </submittedName>
</protein>
<gene>
    <name evidence="2" type="ORF">GQ26_0360090</name>
</gene>
<name>A0A093UTL0_TALMA</name>
<accession>A0A093UTL0</accession>
<dbReference type="HOGENOM" id="CLU_455678_0_0_1"/>
<organism evidence="2">
    <name type="scientific">Talaromyces marneffei PM1</name>
    <dbReference type="NCBI Taxonomy" id="1077442"/>
    <lineage>
        <taxon>Eukaryota</taxon>
        <taxon>Fungi</taxon>
        <taxon>Dikarya</taxon>
        <taxon>Ascomycota</taxon>
        <taxon>Pezizomycotina</taxon>
        <taxon>Eurotiomycetes</taxon>
        <taxon>Eurotiomycetidae</taxon>
        <taxon>Eurotiales</taxon>
        <taxon>Trichocomaceae</taxon>
        <taxon>Talaromyces</taxon>
        <taxon>Talaromyces sect. Talaromyces</taxon>
    </lineage>
</organism>
<sequence>MALQPDRVHEAEENSSHYFGLLGLINQELQELPDIIDFTPELLLQTPHDNNPNDFVNNPGLPPPGEPVNFLTQLVSDAEFIDPRFLNEQPSNRLPSPVSDPGDPPRVITVADAIAFVERGTTVESTYWQQRFEIGVPEAILEATHEATRQNKQKKLVRNCLKCRILSECAVRTSYEVRCTMPTSKSRRLRHAVHTSRSLDEDDPCSVCECYCTLNTQRYLRSDDKPMSLHIVLEDSSSSTGLQNEHDVVFYIDWLRRMLQMDTHTHSTVIEPAIDVARFDDFISMKMWPGHEQQPESKFTQAQEDILQTARLFCGYVTLLANLDRIEIYTEYTEQYTAKSVCIVLVYFFIYRLCQLYQELGHNLQALVDETASNHYIVARALELIYGCRDITTPIEWSTANRPFLRPLVKLTFIHALMIYQITNTITTQDDMRLLLNERLRSIRSDVSYIERCFNSPYRGNRRSLEHPTMKAADKLQLPNNLQIYFEGKSSRLSTNMMRTRNGGYSMRSVTDLLSSRDSYHLPPSDQTFMDPDQPIPPFANTGLPLDNGEYLTGLSSTQILEVLGSHALDTRIQSPSAQANAATRPPASIGPDLENELSSSGGHTWGLAMGNTSRWFEGGTSNSFCDPRPTKTL</sequence>